<dbReference type="InterPro" id="IPR036291">
    <property type="entry name" value="NAD(P)-bd_dom_sf"/>
</dbReference>
<reference evidence="2 3" key="1">
    <citation type="journal article" date="2014" name="Genome Announc.">
        <title>Draft genome sequence of Sclerotinia borealis, a psychrophilic plant pathogenic fungus.</title>
        <authorList>
            <person name="Mardanov A.V."/>
            <person name="Beletsky A.V."/>
            <person name="Kadnikov V.V."/>
            <person name="Ignatov A.N."/>
            <person name="Ravin N.V."/>
        </authorList>
    </citation>
    <scope>NUCLEOTIDE SEQUENCE [LARGE SCALE GENOMIC DNA]</scope>
    <source>
        <strain evidence="3">F-4157</strain>
    </source>
</reference>
<dbReference type="Gene3D" id="3.40.50.720">
    <property type="entry name" value="NAD(P)-binding Rossmann-like Domain"/>
    <property type="match status" value="1"/>
</dbReference>
<dbReference type="InterPro" id="IPR001509">
    <property type="entry name" value="Epimerase_deHydtase"/>
</dbReference>
<dbReference type="GO" id="GO:0004029">
    <property type="term" value="F:aldehyde dehydrogenase (NAD+) activity"/>
    <property type="evidence" value="ECO:0007669"/>
    <property type="project" value="TreeGrafter"/>
</dbReference>
<accession>W9CGN5</accession>
<dbReference type="GO" id="GO:0005737">
    <property type="term" value="C:cytoplasm"/>
    <property type="evidence" value="ECO:0007669"/>
    <property type="project" value="TreeGrafter"/>
</dbReference>
<evidence type="ECO:0000313" key="3">
    <source>
        <dbReference type="Proteomes" id="UP000019487"/>
    </source>
</evidence>
<gene>
    <name evidence="2" type="ORF">SBOR_3690</name>
</gene>
<dbReference type="InterPro" id="IPR051783">
    <property type="entry name" value="NAD(P)-dependent_oxidoreduct"/>
</dbReference>
<dbReference type="OrthoDB" id="2130169at2759"/>
<dbReference type="SUPFAM" id="SSF51735">
    <property type="entry name" value="NAD(P)-binding Rossmann-fold domains"/>
    <property type="match status" value="1"/>
</dbReference>
<dbReference type="STRING" id="1432307.W9CGN5"/>
<dbReference type="HOGENOM" id="CLU_007383_12_2_1"/>
<dbReference type="PANTHER" id="PTHR48079">
    <property type="entry name" value="PROTEIN YEEZ"/>
    <property type="match status" value="1"/>
</dbReference>
<protein>
    <submittedName>
        <fullName evidence="2">Putative D-xylulose reductase A</fullName>
    </submittedName>
</protein>
<name>W9CGN5_SCLBF</name>
<comment type="caution">
    <text evidence="2">The sequence shown here is derived from an EMBL/GenBank/DDBJ whole genome shotgun (WGS) entry which is preliminary data.</text>
</comment>
<dbReference type="PANTHER" id="PTHR48079:SF6">
    <property type="entry name" value="NAD(P)-BINDING DOMAIN-CONTAINING PROTEIN-RELATED"/>
    <property type="match status" value="1"/>
</dbReference>
<sequence length="355" mass="38319">MAPKVFITGTTGYAGGDALYKLYNAHPDWKYTALVRNSGRAAPVAAAFPKVRFAYGSLEDASILEEEAAKADIVLHTADSSDHEIATRAIAKGLAKGHTKEKPGYWLHLSGTGILCWKDMETETYGEAPSQEPYDDLEGVSKLTSLPDTAFHRDIDKLVLAAGSESVKTAVVCPPTIYGAGRGPGNQRSRQVYNLVRITLQKGQAPQLGKGLTEWDNVHVHDLSSLWLLLAEAAVAGPGPNDAELWNERGYFLAENGHHVWGEVSKQVGEVAFEKGYIQKKEVAPMNVEEGKELAGFEAISWGLNSKGFAKRARKYLGWKPTGKSLQDEIPLIVESEAKLEGLVPGHAAKASGAA</sequence>
<keyword evidence="3" id="KW-1185">Reference proteome</keyword>
<dbReference type="Proteomes" id="UP000019487">
    <property type="component" value="Unassembled WGS sequence"/>
</dbReference>
<dbReference type="Pfam" id="PF01370">
    <property type="entry name" value="Epimerase"/>
    <property type="match status" value="1"/>
</dbReference>
<dbReference type="EMBL" id="AYSA01000161">
    <property type="protein sequence ID" value="ESZ95877.1"/>
    <property type="molecule type" value="Genomic_DNA"/>
</dbReference>
<organism evidence="2 3">
    <name type="scientific">Sclerotinia borealis (strain F-4128)</name>
    <dbReference type="NCBI Taxonomy" id="1432307"/>
    <lineage>
        <taxon>Eukaryota</taxon>
        <taxon>Fungi</taxon>
        <taxon>Dikarya</taxon>
        <taxon>Ascomycota</taxon>
        <taxon>Pezizomycotina</taxon>
        <taxon>Leotiomycetes</taxon>
        <taxon>Helotiales</taxon>
        <taxon>Sclerotiniaceae</taxon>
        <taxon>Sclerotinia</taxon>
    </lineage>
</organism>
<evidence type="ECO:0000313" key="2">
    <source>
        <dbReference type="EMBL" id="ESZ95877.1"/>
    </source>
</evidence>
<evidence type="ECO:0000259" key="1">
    <source>
        <dbReference type="Pfam" id="PF01370"/>
    </source>
</evidence>
<dbReference type="AlphaFoldDB" id="W9CGN5"/>
<feature type="domain" description="NAD-dependent epimerase/dehydratase" evidence="1">
    <location>
        <begin position="155"/>
        <end position="241"/>
    </location>
</feature>
<proteinExistence type="predicted"/>